<dbReference type="GO" id="GO:0046872">
    <property type="term" value="F:metal ion binding"/>
    <property type="evidence" value="ECO:0007669"/>
    <property type="project" value="UniProtKB-KW"/>
</dbReference>
<accession>A0A2T0T236</accession>
<keyword evidence="6 7" id="KW-0223">Dioxygenase</keyword>
<sequence>MTADVAPAYFSGEFAPVPDEIEAHDLEVTGTLPDELAGRYFRNGANPLPGTDPGHNFLGQGMLHGVRIAGGRAEWYRNRWVHTPLVDGARPDRTDLMSALTCTTSNTSVLHHAGRILSLVENGLPWEVTEDLDTVGPVDFGGKLRTAMTAHPKVDPLTGDLHLFGVGLRPPFLTYHRVTAAGELVRSTEVTVPGPTMMHDFAITEHHVVWLDLPVVFDLDLRTRPGMPFRWSDTHGARIGVMPRDGGDADVRWIDVEPGYAFHVANAKETAPGRIVLEGVRYTPTTFDRIWTGLGGEPSRSLATSGTGANLYRWTLDVAAGTVSEGAVDDLDVEFPTIDDNRTGLPSDHVYAVTAPLLTDRPAIVKYDTASGTRDSWHLDPSWLPGEAEFVPAAGATREDDGWLLSITTHKTADTAALVVLAADNLSAGPVATVHLPRRVPLGFHGNWIQDAE</sequence>
<reference evidence="7 8" key="1">
    <citation type="submission" date="2018-03" db="EMBL/GenBank/DDBJ databases">
        <title>Genomic Encyclopedia of Archaeal and Bacterial Type Strains, Phase II (KMG-II): from individual species to whole genera.</title>
        <authorList>
            <person name="Goeker M."/>
        </authorList>
    </citation>
    <scope>NUCLEOTIDE SEQUENCE [LARGE SCALE GENOMIC DNA]</scope>
    <source>
        <strain evidence="7 8">DSM 44720</strain>
    </source>
</reference>
<protein>
    <recommendedName>
        <fullName evidence="6">Dioxygenase</fullName>
        <ecNumber evidence="6">1.13.11.-</ecNumber>
    </recommendedName>
</protein>
<dbReference type="Pfam" id="PF03055">
    <property type="entry name" value="RPE65"/>
    <property type="match status" value="1"/>
</dbReference>
<comment type="similarity">
    <text evidence="1 6">Belongs to the carotenoid oxygenase family.</text>
</comment>
<comment type="cofactor">
    <cofactor evidence="5 6">
        <name>Fe(2+)</name>
        <dbReference type="ChEBI" id="CHEBI:29033"/>
    </cofactor>
    <text evidence="5 6">Binds 1 Fe(2+) ion per subunit.</text>
</comment>
<feature type="binding site" evidence="5">
    <location>
        <position position="199"/>
    </location>
    <ligand>
        <name>Fe cation</name>
        <dbReference type="ChEBI" id="CHEBI:24875"/>
        <note>catalytic</note>
    </ligand>
</feature>
<dbReference type="InterPro" id="IPR004294">
    <property type="entry name" value="Carotenoid_Oase"/>
</dbReference>
<name>A0A2T0T236_9PSEU</name>
<evidence type="ECO:0000256" key="1">
    <source>
        <dbReference type="ARBA" id="ARBA00006787"/>
    </source>
</evidence>
<evidence type="ECO:0000256" key="2">
    <source>
        <dbReference type="ARBA" id="ARBA00022723"/>
    </source>
</evidence>
<keyword evidence="2 5" id="KW-0479">Metal-binding</keyword>
<keyword evidence="8" id="KW-1185">Reference proteome</keyword>
<evidence type="ECO:0000313" key="8">
    <source>
        <dbReference type="Proteomes" id="UP000239494"/>
    </source>
</evidence>
<dbReference type="EC" id="1.13.11.-" evidence="6"/>
<evidence type="ECO:0000256" key="3">
    <source>
        <dbReference type="ARBA" id="ARBA00023002"/>
    </source>
</evidence>
<comment type="caution">
    <text evidence="7">The sequence shown here is derived from an EMBL/GenBank/DDBJ whole genome shotgun (WGS) entry which is preliminary data.</text>
</comment>
<evidence type="ECO:0000256" key="5">
    <source>
        <dbReference type="PIRSR" id="PIRSR604294-1"/>
    </source>
</evidence>
<dbReference type="AlphaFoldDB" id="A0A2T0T236"/>
<dbReference type="GO" id="GO:0010436">
    <property type="term" value="F:carotenoid dioxygenase activity"/>
    <property type="evidence" value="ECO:0007669"/>
    <property type="project" value="TreeGrafter"/>
</dbReference>
<dbReference type="Proteomes" id="UP000239494">
    <property type="component" value="Unassembled WGS sequence"/>
</dbReference>
<dbReference type="EMBL" id="PVTF01000007">
    <property type="protein sequence ID" value="PRY39738.1"/>
    <property type="molecule type" value="Genomic_DNA"/>
</dbReference>
<dbReference type="GO" id="GO:0016121">
    <property type="term" value="P:carotene catabolic process"/>
    <property type="evidence" value="ECO:0007669"/>
    <property type="project" value="TreeGrafter"/>
</dbReference>
<organism evidence="7 8">
    <name type="scientific">Umezawaea tangerina</name>
    <dbReference type="NCBI Taxonomy" id="84725"/>
    <lineage>
        <taxon>Bacteria</taxon>
        <taxon>Bacillati</taxon>
        <taxon>Actinomycetota</taxon>
        <taxon>Actinomycetes</taxon>
        <taxon>Pseudonocardiales</taxon>
        <taxon>Pseudonocardiaceae</taxon>
        <taxon>Umezawaea</taxon>
    </lineage>
</organism>
<evidence type="ECO:0000256" key="6">
    <source>
        <dbReference type="RuleBase" id="RU364048"/>
    </source>
</evidence>
<gene>
    <name evidence="7" type="ORF">CLV43_107325</name>
</gene>
<dbReference type="PANTHER" id="PTHR10543">
    <property type="entry name" value="BETA-CAROTENE DIOXYGENASE"/>
    <property type="match status" value="1"/>
</dbReference>
<proteinExistence type="inferred from homology"/>
<dbReference type="PANTHER" id="PTHR10543:SF89">
    <property type="entry name" value="CAROTENOID 9,10(9',10')-CLEAVAGE DIOXYGENASE 1"/>
    <property type="match status" value="1"/>
</dbReference>
<keyword evidence="3 6" id="KW-0560">Oxidoreductase</keyword>
<feature type="binding site" evidence="5">
    <location>
        <position position="151"/>
    </location>
    <ligand>
        <name>Fe cation</name>
        <dbReference type="ChEBI" id="CHEBI:24875"/>
        <note>catalytic</note>
    </ligand>
</feature>
<feature type="binding site" evidence="5">
    <location>
        <position position="445"/>
    </location>
    <ligand>
        <name>Fe cation</name>
        <dbReference type="ChEBI" id="CHEBI:24875"/>
        <note>catalytic</note>
    </ligand>
</feature>
<evidence type="ECO:0000256" key="4">
    <source>
        <dbReference type="ARBA" id="ARBA00023004"/>
    </source>
</evidence>
<evidence type="ECO:0000313" key="7">
    <source>
        <dbReference type="EMBL" id="PRY39738.1"/>
    </source>
</evidence>
<keyword evidence="4 5" id="KW-0408">Iron</keyword>
<dbReference type="OrthoDB" id="6636843at2"/>
<dbReference type="RefSeq" id="WP_106189645.1">
    <property type="nucleotide sequence ID" value="NZ_PVTF01000007.1"/>
</dbReference>
<feature type="binding site" evidence="5">
    <location>
        <position position="263"/>
    </location>
    <ligand>
        <name>Fe cation</name>
        <dbReference type="ChEBI" id="CHEBI:24875"/>
        <note>catalytic</note>
    </ligand>
</feature>